<evidence type="ECO:0000313" key="1">
    <source>
        <dbReference type="EMBL" id="MBR0658805.1"/>
    </source>
</evidence>
<reference evidence="1" key="1">
    <citation type="submission" date="2020-01" db="EMBL/GenBank/DDBJ databases">
        <authorList>
            <person name="Rat A."/>
        </authorList>
    </citation>
    <scope>NUCLEOTIDE SEQUENCE</scope>
    <source>
        <strain evidence="1">LMG 31161</strain>
    </source>
</reference>
<reference evidence="1" key="3">
    <citation type="journal article" date="2021" name="Syst. Appl. Microbiol.">
        <title>Roseomonas hellenica sp. nov., isolated from roots of wild-growing Alkanna tinctoria.</title>
        <authorList>
            <person name="Rat A."/>
            <person name="Naranjo H.D."/>
            <person name="Lebbe L."/>
            <person name="Cnockaert M."/>
            <person name="Krigas N."/>
            <person name="Grigoriadou K."/>
            <person name="Maloupa E."/>
            <person name="Willems A."/>
        </authorList>
    </citation>
    <scope>NUCLEOTIDE SEQUENCE</scope>
    <source>
        <strain evidence="1">LMG 31161</strain>
    </source>
</reference>
<dbReference type="EMBL" id="JAAEDK010000010">
    <property type="protein sequence ID" value="MBR0658805.1"/>
    <property type="molecule type" value="Genomic_DNA"/>
</dbReference>
<evidence type="ECO:0000313" key="4">
    <source>
        <dbReference type="Proteomes" id="UP001138708"/>
    </source>
</evidence>
<dbReference type="EMBL" id="JAAVUP010000002">
    <property type="protein sequence ID" value="NKE17283.1"/>
    <property type="molecule type" value="Genomic_DNA"/>
</dbReference>
<dbReference type="PANTHER" id="PTHR12994">
    <property type="entry name" value="SECERNIN"/>
    <property type="match status" value="1"/>
</dbReference>
<protein>
    <submittedName>
        <fullName evidence="1">Peptidase U34</fullName>
    </submittedName>
</protein>
<dbReference type="GO" id="GO:0006508">
    <property type="term" value="P:proteolysis"/>
    <property type="evidence" value="ECO:0007669"/>
    <property type="project" value="InterPro"/>
</dbReference>
<dbReference type="GO" id="GO:0070004">
    <property type="term" value="F:cysteine-type exopeptidase activity"/>
    <property type="evidence" value="ECO:0007669"/>
    <property type="project" value="InterPro"/>
</dbReference>
<gene>
    <name evidence="2" type="ORF">GWK15_10045</name>
    <name evidence="1" type="ORF">GXW75_06070</name>
</gene>
<dbReference type="Proteomes" id="UP000746741">
    <property type="component" value="Unassembled WGS sequence"/>
</dbReference>
<dbReference type="PANTHER" id="PTHR12994:SF17">
    <property type="entry name" value="LD30995P"/>
    <property type="match status" value="1"/>
</dbReference>
<keyword evidence="3" id="KW-1185">Reference proteome</keyword>
<dbReference type="InterPro" id="IPR005322">
    <property type="entry name" value="Peptidase_C69"/>
</dbReference>
<reference evidence="2 3" key="2">
    <citation type="submission" date="2020-02" db="EMBL/GenBank/DDBJ databases">
        <authorList>
            <person name="Sun Q."/>
            <person name="Inoue M."/>
        </authorList>
    </citation>
    <scope>NUCLEOTIDE SEQUENCE [LARGE SCALE GENOMIC DNA]</scope>
    <source>
        <strain evidence="2 3">KCTC 22478</strain>
    </source>
</reference>
<dbReference type="RefSeq" id="WP_168041145.1">
    <property type="nucleotide sequence ID" value="NZ_JAAEDK010000010.1"/>
</dbReference>
<dbReference type="Gene3D" id="3.60.60.10">
    <property type="entry name" value="Penicillin V Acylase, Chain A"/>
    <property type="match status" value="1"/>
</dbReference>
<sequence>MCDTMVALPPATAAGGVLFAKNSDRERNEAQAVEWHPRATHAPGALLRCTYIDIPQAGETHAVLLSRPFWCWGAEMGANEHGVVIGNEAVFGTVPPSRTPALIGMDLLRLGLERGATAAEAVEVIVTLLEAHGQGGDCGHLNEHFYDNGFIVADRREAFVLETMGRHWAVEQVRGLRAISNALSIGAADRASPSLLALAGVAAPQALDMAGRFLDEARDAVARGRLRCDRATTLLSARSGALTIADMMRTLRDHGADAGLHWHPVDTAGRTICMHALDNERRGQTVGSLVSDLRADGRAVHWMTAASAPCTALFRPLVAGLPLPAMGPPPSDQADPTTRWWQHEAIHRAAVTGDFAAWLAGHAEDRDATEARFAARIEEALRPGGDPAAAVAACWAEADAIERRWADARPKPGLTAEFVESWAQHDRLAAAPTRRAPRAA</sequence>
<evidence type="ECO:0000313" key="3">
    <source>
        <dbReference type="Proteomes" id="UP000746741"/>
    </source>
</evidence>
<evidence type="ECO:0000313" key="2">
    <source>
        <dbReference type="EMBL" id="NKE17283.1"/>
    </source>
</evidence>
<dbReference type="Proteomes" id="UP001138708">
    <property type="component" value="Unassembled WGS sequence"/>
</dbReference>
<dbReference type="AlphaFoldDB" id="A0A9X9WEP5"/>
<name>A0A9X9WEP5_9PROT</name>
<comment type="caution">
    <text evidence="1">The sequence shown here is derived from an EMBL/GenBank/DDBJ whole genome shotgun (WGS) entry which is preliminary data.</text>
</comment>
<dbReference type="GO" id="GO:0016805">
    <property type="term" value="F:dipeptidase activity"/>
    <property type="evidence" value="ECO:0007669"/>
    <property type="project" value="InterPro"/>
</dbReference>
<proteinExistence type="predicted"/>
<organism evidence="1 4">
    <name type="scientific">Neoroseomonas oryzicola</name>
    <dbReference type="NCBI Taxonomy" id="535904"/>
    <lineage>
        <taxon>Bacteria</taxon>
        <taxon>Pseudomonadati</taxon>
        <taxon>Pseudomonadota</taxon>
        <taxon>Alphaproteobacteria</taxon>
        <taxon>Acetobacterales</taxon>
        <taxon>Acetobacteraceae</taxon>
        <taxon>Neoroseomonas</taxon>
    </lineage>
</organism>
<accession>A0A9X9WEP5</accession>